<keyword evidence="3 7" id="KW-0812">Transmembrane</keyword>
<dbReference type="InterPro" id="IPR036938">
    <property type="entry name" value="PAP2/HPO_sf"/>
</dbReference>
<comment type="subcellular location">
    <subcellularLocation>
        <location evidence="1">Cell membrane</location>
        <topology evidence="1">Multi-pass membrane protein</topology>
    </subcellularLocation>
</comment>
<accession>A0A7G9FKF8</accession>
<dbReference type="InterPro" id="IPR000326">
    <property type="entry name" value="PAP2/HPO"/>
</dbReference>
<organism evidence="9 10">
    <name type="scientific">Wujia chipingensis</name>
    <dbReference type="NCBI Taxonomy" id="2763670"/>
    <lineage>
        <taxon>Bacteria</taxon>
        <taxon>Bacillati</taxon>
        <taxon>Bacillota</taxon>
        <taxon>Clostridia</taxon>
        <taxon>Lachnospirales</taxon>
        <taxon>Lachnospiraceae</taxon>
        <taxon>Wujia</taxon>
    </lineage>
</organism>
<keyword evidence="6 7" id="KW-0472">Membrane</keyword>
<name>A0A7G9FKF8_9FIRM</name>
<evidence type="ECO:0000256" key="4">
    <source>
        <dbReference type="ARBA" id="ARBA00022801"/>
    </source>
</evidence>
<keyword evidence="2" id="KW-1003">Cell membrane</keyword>
<feature type="transmembrane region" description="Helical" evidence="7">
    <location>
        <begin position="154"/>
        <end position="176"/>
    </location>
</feature>
<feature type="transmembrane region" description="Helical" evidence="7">
    <location>
        <begin position="128"/>
        <end position="148"/>
    </location>
</feature>
<dbReference type="KEGG" id="wcp:H9Q76_09855"/>
<feature type="transmembrane region" description="Helical" evidence="7">
    <location>
        <begin position="58"/>
        <end position="77"/>
    </location>
</feature>
<evidence type="ECO:0000259" key="8">
    <source>
        <dbReference type="SMART" id="SM00014"/>
    </source>
</evidence>
<dbReference type="PANTHER" id="PTHR14969:SF62">
    <property type="entry name" value="DECAPRENYLPHOSPHORYL-5-PHOSPHORIBOSE PHOSPHATASE RV3807C-RELATED"/>
    <property type="match status" value="1"/>
</dbReference>
<feature type="domain" description="Phosphatidic acid phosphatase type 2/haloperoxidase" evidence="8">
    <location>
        <begin position="58"/>
        <end position="169"/>
    </location>
</feature>
<evidence type="ECO:0000256" key="7">
    <source>
        <dbReference type="SAM" id="Phobius"/>
    </source>
</evidence>
<reference evidence="9 10" key="1">
    <citation type="submission" date="2020-08" db="EMBL/GenBank/DDBJ databases">
        <authorList>
            <person name="Liu C."/>
            <person name="Sun Q."/>
        </authorList>
    </citation>
    <scope>NUCLEOTIDE SEQUENCE [LARGE SCALE GENOMIC DNA]</scope>
    <source>
        <strain evidence="9 10">NSJ-4</strain>
    </source>
</reference>
<keyword evidence="10" id="KW-1185">Reference proteome</keyword>
<dbReference type="AlphaFoldDB" id="A0A7G9FKF8"/>
<keyword evidence="5 7" id="KW-1133">Transmembrane helix</keyword>
<sequence length="180" mass="19669">MEIFLIAMEADILLWIQNNIRNDVLTPIFKFVTTLGNAGMIWIVLSVGLLIPKKTRRVGVLALVSLSFSALIDNVILKNVVARTRPYDVIEGLTSLVGSQKDYSFPSGHTGSAFAAAVVMFRELPKKLGIPILVFACLMGLSRLYVGVHYPSDVLGGVLIGTGVALLTHWFGTVWIEQKV</sequence>
<proteinExistence type="predicted"/>
<keyword evidence="4" id="KW-0378">Hydrolase</keyword>
<dbReference type="GO" id="GO:0005886">
    <property type="term" value="C:plasma membrane"/>
    <property type="evidence" value="ECO:0007669"/>
    <property type="project" value="UniProtKB-SubCell"/>
</dbReference>
<protein>
    <submittedName>
        <fullName evidence="9">Phosphatase PAP2 family protein</fullName>
    </submittedName>
</protein>
<evidence type="ECO:0000256" key="5">
    <source>
        <dbReference type="ARBA" id="ARBA00022989"/>
    </source>
</evidence>
<dbReference type="SUPFAM" id="SSF48317">
    <property type="entry name" value="Acid phosphatase/Vanadium-dependent haloperoxidase"/>
    <property type="match status" value="1"/>
</dbReference>
<dbReference type="EMBL" id="CP060632">
    <property type="protein sequence ID" value="QNL99039.1"/>
    <property type="molecule type" value="Genomic_DNA"/>
</dbReference>
<dbReference type="Pfam" id="PF01569">
    <property type="entry name" value="PAP2"/>
    <property type="match status" value="1"/>
</dbReference>
<evidence type="ECO:0000256" key="2">
    <source>
        <dbReference type="ARBA" id="ARBA00022475"/>
    </source>
</evidence>
<dbReference type="Proteomes" id="UP000515819">
    <property type="component" value="Chromosome"/>
</dbReference>
<evidence type="ECO:0000313" key="9">
    <source>
        <dbReference type="EMBL" id="QNL99039.1"/>
    </source>
</evidence>
<dbReference type="PANTHER" id="PTHR14969">
    <property type="entry name" value="SPHINGOSINE-1-PHOSPHATE PHOSPHOHYDROLASE"/>
    <property type="match status" value="1"/>
</dbReference>
<evidence type="ECO:0000256" key="6">
    <source>
        <dbReference type="ARBA" id="ARBA00023136"/>
    </source>
</evidence>
<evidence type="ECO:0000313" key="10">
    <source>
        <dbReference type="Proteomes" id="UP000515819"/>
    </source>
</evidence>
<feature type="transmembrane region" description="Helical" evidence="7">
    <location>
        <begin position="28"/>
        <end position="51"/>
    </location>
</feature>
<dbReference type="SMART" id="SM00014">
    <property type="entry name" value="acidPPc"/>
    <property type="match status" value="1"/>
</dbReference>
<dbReference type="CDD" id="cd03392">
    <property type="entry name" value="PAP2_like_2"/>
    <property type="match status" value="1"/>
</dbReference>
<evidence type="ECO:0000256" key="3">
    <source>
        <dbReference type="ARBA" id="ARBA00022692"/>
    </source>
</evidence>
<evidence type="ECO:0000256" key="1">
    <source>
        <dbReference type="ARBA" id="ARBA00004651"/>
    </source>
</evidence>
<dbReference type="GO" id="GO:0016787">
    <property type="term" value="F:hydrolase activity"/>
    <property type="evidence" value="ECO:0007669"/>
    <property type="project" value="UniProtKB-KW"/>
</dbReference>
<dbReference type="Gene3D" id="1.20.144.10">
    <property type="entry name" value="Phosphatidic acid phosphatase type 2/haloperoxidase"/>
    <property type="match status" value="2"/>
</dbReference>
<gene>
    <name evidence="9" type="ORF">H9Q76_09855</name>
</gene>